<keyword evidence="2" id="KW-1185">Reference proteome</keyword>
<sequence length="321" mass="34785">MDRMCTPQAILNVLVATLREYKETGESNSSKISYLNTTSMISFQQGSDVRLSVRPCMSFSFKVLETHCFMLTAISLRITVFYAPGPCMSSWLGYSGPIAAKRKDVEVKMLCVQPTPAVLAVTVPCPWSQSLSPQAPPFPSLRLPLRPQSVAQQVWLHLPVSVDRCQVRTASALRGAARWGPSLASSGPLSGSGCVCSCEQHSPGLLVTWHPAGARRRPRCQGTAVGAGAMQHLHLHTSLLQGACSGCLKCTGTLQIRMPSTWRKSLVFKSIQIILSNDNSLHSHSVCRAPAPPRAVHAEDDVASRTSHLFRGQISRGVFAP</sequence>
<evidence type="ECO:0000313" key="2">
    <source>
        <dbReference type="Proteomes" id="UP000558488"/>
    </source>
</evidence>
<gene>
    <name evidence="1" type="ORF">mPipKuh1_007820</name>
</gene>
<comment type="caution">
    <text evidence="1">The sequence shown here is derived from an EMBL/GenBank/DDBJ whole genome shotgun (WGS) entry which is preliminary data.</text>
</comment>
<evidence type="ECO:0000313" key="1">
    <source>
        <dbReference type="EMBL" id="KAF6392631.1"/>
    </source>
</evidence>
<organism evidence="1 2">
    <name type="scientific">Pipistrellus kuhlii</name>
    <name type="common">Kuhl's pipistrelle</name>
    <dbReference type="NCBI Taxonomy" id="59472"/>
    <lineage>
        <taxon>Eukaryota</taxon>
        <taxon>Metazoa</taxon>
        <taxon>Chordata</taxon>
        <taxon>Craniata</taxon>
        <taxon>Vertebrata</taxon>
        <taxon>Euteleostomi</taxon>
        <taxon>Mammalia</taxon>
        <taxon>Eutheria</taxon>
        <taxon>Laurasiatheria</taxon>
        <taxon>Chiroptera</taxon>
        <taxon>Yangochiroptera</taxon>
        <taxon>Vespertilionidae</taxon>
        <taxon>Pipistrellus</taxon>
    </lineage>
</organism>
<accession>A0A7J8B283</accession>
<protein>
    <submittedName>
        <fullName evidence="1">Uncharacterized protein</fullName>
    </submittedName>
</protein>
<dbReference type="EMBL" id="JACAGB010000001">
    <property type="protein sequence ID" value="KAF6392631.1"/>
    <property type="molecule type" value="Genomic_DNA"/>
</dbReference>
<dbReference type="Proteomes" id="UP000558488">
    <property type="component" value="Unassembled WGS sequence"/>
</dbReference>
<name>A0A7J8B283_PIPKU</name>
<reference evidence="1 2" key="1">
    <citation type="journal article" date="2020" name="Nature">
        <title>Six reference-quality genomes reveal evolution of bat adaptations.</title>
        <authorList>
            <person name="Jebb D."/>
            <person name="Huang Z."/>
            <person name="Pippel M."/>
            <person name="Hughes G.M."/>
            <person name="Lavrichenko K."/>
            <person name="Devanna P."/>
            <person name="Winkler S."/>
            <person name="Jermiin L.S."/>
            <person name="Skirmuntt E.C."/>
            <person name="Katzourakis A."/>
            <person name="Burkitt-Gray L."/>
            <person name="Ray D.A."/>
            <person name="Sullivan K.A.M."/>
            <person name="Roscito J.G."/>
            <person name="Kirilenko B.M."/>
            <person name="Davalos L.M."/>
            <person name="Corthals A.P."/>
            <person name="Power M.L."/>
            <person name="Jones G."/>
            <person name="Ransome R.D."/>
            <person name="Dechmann D.K.N."/>
            <person name="Locatelli A.G."/>
            <person name="Puechmaille S.J."/>
            <person name="Fedrigo O."/>
            <person name="Jarvis E.D."/>
            <person name="Hiller M."/>
            <person name="Vernes S.C."/>
            <person name="Myers E.W."/>
            <person name="Teeling E.C."/>
        </authorList>
    </citation>
    <scope>NUCLEOTIDE SEQUENCE [LARGE SCALE GENOMIC DNA]</scope>
    <source>
        <strain evidence="1">MPipKuh1</strain>
        <tissue evidence="1">Flight muscle</tissue>
    </source>
</reference>
<dbReference type="AlphaFoldDB" id="A0A7J8B283"/>
<proteinExistence type="predicted"/>